<dbReference type="Ensembl" id="ENSMMDT00005026001.1">
    <property type="protein sequence ID" value="ENSMMDP00005025464.1"/>
    <property type="gene ID" value="ENSMMDG00005012202.1"/>
</dbReference>
<evidence type="ECO:0000256" key="1">
    <source>
        <dbReference type="SAM" id="MobiDB-lite"/>
    </source>
</evidence>
<keyword evidence="2" id="KW-0812">Transmembrane</keyword>
<feature type="compositionally biased region" description="Low complexity" evidence="1">
    <location>
        <begin position="460"/>
        <end position="476"/>
    </location>
</feature>
<keyword evidence="2" id="KW-0472">Membrane</keyword>
<dbReference type="Proteomes" id="UP000472263">
    <property type="component" value="Chromosome 11"/>
</dbReference>
<evidence type="ECO:0000256" key="2">
    <source>
        <dbReference type="SAM" id="Phobius"/>
    </source>
</evidence>
<evidence type="ECO:0000313" key="3">
    <source>
        <dbReference type="Ensembl" id="ENSMMDP00005025464.1"/>
    </source>
</evidence>
<feature type="transmembrane region" description="Helical" evidence="2">
    <location>
        <begin position="292"/>
        <end position="316"/>
    </location>
</feature>
<dbReference type="AlphaFoldDB" id="A0A667YNL2"/>
<accession>A0A667YNL2</accession>
<keyword evidence="4" id="KW-1185">Reference proteome</keyword>
<feature type="region of interest" description="Disordered" evidence="1">
    <location>
        <begin position="460"/>
        <end position="527"/>
    </location>
</feature>
<protein>
    <submittedName>
        <fullName evidence="3">Uncharacterized protein</fullName>
    </submittedName>
</protein>
<dbReference type="GeneTree" id="ENSGT00390000005284"/>
<sequence>RTAFFGEDVHIDVPPGDFGEVVFKPRTTPSSDVVLLKAGQVVNSRGRLNELDHLVLEDVQEEDEGTYIIQDSSNPAQVTHIILIVRDCALEQVVKYGDNYHIPLNNIQGPITLEFSLAQTNETDIQQATEPPAVVLYNQTAVAAEEYVGRLSVSSKQVTLHTVRMTDEGSFTVLDWEGKVRKRNCLNVRVHQNFVTLPYGGTLKVNLYLHFSQLNIVYTPNSDRRDRVIVDQGVLMAPLDPLLEGRLTVAGSHLTMKKVHMADTGVLKVTDLAGFPVENVYLEVQAYKLPTLYVAILSLLGVIAFLLLLCLLSCVYKVHKRNEKNKKLTLLAQQAGKGDGEAFRQVVHEAYTRFTEESQIQSTWDKPTESTEVTIKGLEVSKPGRYQALTSDKNFLEMSDSGVEITFSGLPLDSDTDVPMTYASHKPLLNAASPTAVTGGVLSDSLEATVVPDGDFSACRTPNSATSASPASNPRSFAAATPDGSLQGAASPGGASRGTAGSDLVKTPEAGADSGEAGQLEGSVQST</sequence>
<organism evidence="3 4">
    <name type="scientific">Myripristis murdjan</name>
    <name type="common">pinecone soldierfish</name>
    <dbReference type="NCBI Taxonomy" id="586833"/>
    <lineage>
        <taxon>Eukaryota</taxon>
        <taxon>Metazoa</taxon>
        <taxon>Chordata</taxon>
        <taxon>Craniata</taxon>
        <taxon>Vertebrata</taxon>
        <taxon>Euteleostomi</taxon>
        <taxon>Actinopterygii</taxon>
        <taxon>Neopterygii</taxon>
        <taxon>Teleostei</taxon>
        <taxon>Neoteleostei</taxon>
        <taxon>Acanthomorphata</taxon>
        <taxon>Holocentriformes</taxon>
        <taxon>Holocentridae</taxon>
        <taxon>Myripristis</taxon>
    </lineage>
</organism>
<reference evidence="3" key="3">
    <citation type="submission" date="2025-09" db="UniProtKB">
        <authorList>
            <consortium name="Ensembl"/>
        </authorList>
    </citation>
    <scope>IDENTIFICATION</scope>
</reference>
<name>A0A667YNL2_9TELE</name>
<keyword evidence="2" id="KW-1133">Transmembrane helix</keyword>
<reference evidence="3" key="1">
    <citation type="submission" date="2019-06" db="EMBL/GenBank/DDBJ databases">
        <authorList>
            <consortium name="Wellcome Sanger Institute Data Sharing"/>
        </authorList>
    </citation>
    <scope>NUCLEOTIDE SEQUENCE [LARGE SCALE GENOMIC DNA]</scope>
</reference>
<reference evidence="3" key="2">
    <citation type="submission" date="2025-08" db="UniProtKB">
        <authorList>
            <consortium name="Ensembl"/>
        </authorList>
    </citation>
    <scope>IDENTIFICATION</scope>
</reference>
<evidence type="ECO:0000313" key="4">
    <source>
        <dbReference type="Proteomes" id="UP000472263"/>
    </source>
</evidence>
<dbReference type="InParanoid" id="A0A667YNL2"/>
<proteinExistence type="predicted"/>